<comment type="caution">
    <text evidence="4">The sequence shown here is derived from an EMBL/GenBank/DDBJ whole genome shotgun (WGS) entry which is preliminary data.</text>
</comment>
<evidence type="ECO:0000313" key="5">
    <source>
        <dbReference type="Proteomes" id="UP000285258"/>
    </source>
</evidence>
<dbReference type="EMBL" id="QIBW01000002">
    <property type="protein sequence ID" value="ROT91646.1"/>
    <property type="molecule type" value="Genomic_DNA"/>
</dbReference>
<dbReference type="PROSITE" id="PS50983">
    <property type="entry name" value="FE_B12_PBP"/>
    <property type="match status" value="1"/>
</dbReference>
<evidence type="ECO:0000256" key="1">
    <source>
        <dbReference type="ARBA" id="ARBA00008814"/>
    </source>
</evidence>
<dbReference type="SUPFAM" id="SSF53807">
    <property type="entry name" value="Helical backbone' metal receptor"/>
    <property type="match status" value="1"/>
</dbReference>
<dbReference type="PROSITE" id="PS51257">
    <property type="entry name" value="PROKAR_LIPOPROTEIN"/>
    <property type="match status" value="1"/>
</dbReference>
<protein>
    <submittedName>
        <fullName evidence="4">ABC transporter substrate-binding protein</fullName>
    </submittedName>
</protein>
<dbReference type="Gene3D" id="1.20.58.2180">
    <property type="match status" value="1"/>
</dbReference>
<gene>
    <name evidence="4" type="ORF">DMP12_03115</name>
</gene>
<feature type="domain" description="Fe/B12 periplasmic-binding" evidence="3">
    <location>
        <begin position="81"/>
        <end position="334"/>
    </location>
</feature>
<dbReference type="InterPro" id="IPR050902">
    <property type="entry name" value="ABC_Transporter_SBP"/>
</dbReference>
<name>A0A1Y4FT14_9ACTN</name>
<dbReference type="PANTHER" id="PTHR30535:SF34">
    <property type="entry name" value="MOLYBDATE-BINDING PROTEIN MOLA"/>
    <property type="match status" value="1"/>
</dbReference>
<dbReference type="CDD" id="cd01142">
    <property type="entry name" value="TroA_e"/>
    <property type="match status" value="1"/>
</dbReference>
<feature type="chain" id="PRO_5039345902" evidence="2">
    <location>
        <begin position="28"/>
        <end position="366"/>
    </location>
</feature>
<comment type="similarity">
    <text evidence="1">Belongs to the bacterial solute-binding protein 8 family.</text>
</comment>
<dbReference type="RefSeq" id="WP_087191248.1">
    <property type="nucleotide sequence ID" value="NZ_CP168029.1"/>
</dbReference>
<dbReference type="AlphaFoldDB" id="A0A1Y4FT14"/>
<dbReference type="InterPro" id="IPR002491">
    <property type="entry name" value="ABC_transptr_periplasmic_BD"/>
</dbReference>
<accession>A0A1Y4FT14</accession>
<reference evidence="5" key="1">
    <citation type="submission" date="2018-05" db="EMBL/GenBank/DDBJ databases">
        <title>Genome Sequencing of selected type strains of the family Eggerthellaceae.</title>
        <authorList>
            <person name="Danylec N."/>
            <person name="Stoll D.A."/>
            <person name="Doetsch A."/>
            <person name="Huch M."/>
        </authorList>
    </citation>
    <scope>NUCLEOTIDE SEQUENCE [LARGE SCALE GENOMIC DNA]</scope>
    <source>
        <strain evidence="5">DSM 27213</strain>
    </source>
</reference>
<feature type="signal peptide" evidence="2">
    <location>
        <begin position="1"/>
        <end position="27"/>
    </location>
</feature>
<evidence type="ECO:0000259" key="3">
    <source>
        <dbReference type="PROSITE" id="PS50983"/>
    </source>
</evidence>
<proteinExistence type="inferred from homology"/>
<evidence type="ECO:0000313" key="4">
    <source>
        <dbReference type="EMBL" id="ROT91646.1"/>
    </source>
</evidence>
<organism evidence="4 5">
    <name type="scientific">Gordonibacter urolithinfaciens</name>
    <dbReference type="NCBI Taxonomy" id="1335613"/>
    <lineage>
        <taxon>Bacteria</taxon>
        <taxon>Bacillati</taxon>
        <taxon>Actinomycetota</taxon>
        <taxon>Coriobacteriia</taxon>
        <taxon>Eggerthellales</taxon>
        <taxon>Eggerthellaceae</taxon>
        <taxon>Gordonibacter</taxon>
    </lineage>
</organism>
<evidence type="ECO:0000256" key="2">
    <source>
        <dbReference type="SAM" id="SignalP"/>
    </source>
</evidence>
<dbReference type="Gene3D" id="3.40.50.1980">
    <property type="entry name" value="Nitrogenase molybdenum iron protein domain"/>
    <property type="match status" value="2"/>
</dbReference>
<dbReference type="Proteomes" id="UP000285258">
    <property type="component" value="Unassembled WGS sequence"/>
</dbReference>
<sequence length="366" mass="38781">MNGGFRMLSRRCFVQLIMAAGAVTVGAAALSGCSQGSGEDGAGAGDGAKQGGADTVKIARPATVTDAKGREVAVPERIERIGITCMGGALQTMSVLGGADRVVVAPSPAKSSPLLLEIFPQYESLPDAGTFDDVNIETIAAAEPDFVFVSSTSDKGNAQIEDIGIATYTLSTANASAESLRQEYQNVGVLLGTEDIAAELVGFWDDLMGRVEKGVSALPEGERLTVYRCAAAITKASHTPWASNWIRTAGGVPVADDGTTGDVSLEKIAAWDPDVISTSAKVEGLLNDPSLQKLKAIKNGAVYKSPKGCMGWDTPSPEVPLGFAWLAQMLYPDRFEDIDLEKEAKGFYERFYHYDLTDEGYQAFFK</sequence>
<dbReference type="Pfam" id="PF01497">
    <property type="entry name" value="Peripla_BP_2"/>
    <property type="match status" value="1"/>
</dbReference>
<keyword evidence="2" id="KW-0732">Signal</keyword>
<dbReference type="PANTHER" id="PTHR30535">
    <property type="entry name" value="VITAMIN B12-BINDING PROTEIN"/>
    <property type="match status" value="1"/>
</dbReference>